<comment type="pathway">
    <text evidence="3">Amino-acid biosynthesis; L-lysine biosynthesis via DAP pathway; LL-2,6-diaminopimelate from (S)-tetrahydrodipicolinate (succinylase route): step 3/3.</text>
</comment>
<evidence type="ECO:0000256" key="8">
    <source>
        <dbReference type="ARBA" id="ARBA00022801"/>
    </source>
</evidence>
<gene>
    <name evidence="13" type="ORF">RGI145_20705</name>
</gene>
<dbReference type="GO" id="GO:0009014">
    <property type="term" value="F:succinyl-diaminopimelate desuccinylase activity"/>
    <property type="evidence" value="ECO:0007669"/>
    <property type="project" value="UniProtKB-EC"/>
</dbReference>
<keyword evidence="10" id="KW-0170">Cobalt</keyword>
<comment type="cofactor">
    <cofactor evidence="1">
        <name>Co(2+)</name>
        <dbReference type="ChEBI" id="CHEBI:48828"/>
    </cofactor>
</comment>
<dbReference type="Proteomes" id="UP000185494">
    <property type="component" value="Chromosome 2"/>
</dbReference>
<keyword evidence="8" id="KW-0378">Hydrolase</keyword>
<reference evidence="13 14" key="1">
    <citation type="submission" date="2016-05" db="EMBL/GenBank/DDBJ databases">
        <title>Complete Genome and Methylome Analysis of Psychrotrophic Bacterial Isolates from Antarctic Lake Untersee.</title>
        <authorList>
            <person name="Fomenkov A."/>
            <person name="Akimov V.N."/>
            <person name="Vasilyeva L.V."/>
            <person name="Andersen D."/>
            <person name="Vincze T."/>
            <person name="Roberts R.J."/>
        </authorList>
    </citation>
    <scope>NUCLEOTIDE SEQUENCE [LARGE SCALE GENOMIC DNA]</scope>
    <source>
        <strain evidence="13 14">U14-5</strain>
    </source>
</reference>
<dbReference type="GO" id="GO:0046872">
    <property type="term" value="F:metal ion binding"/>
    <property type="evidence" value="ECO:0007669"/>
    <property type="project" value="UniProtKB-KW"/>
</dbReference>
<dbReference type="EC" id="3.5.1.18" evidence="5"/>
<dbReference type="STRING" id="257708.RGI145_20705"/>
<feature type="domain" description="Peptidase M20 dimerisation" evidence="12">
    <location>
        <begin position="194"/>
        <end position="321"/>
    </location>
</feature>
<dbReference type="InterPro" id="IPR010182">
    <property type="entry name" value="ArgE/DapE"/>
</dbReference>
<dbReference type="EMBL" id="CP015584">
    <property type="protein sequence ID" value="APT59743.1"/>
    <property type="molecule type" value="Genomic_DNA"/>
</dbReference>
<dbReference type="SUPFAM" id="SSF55031">
    <property type="entry name" value="Bacterial exopeptidase dimerisation domain"/>
    <property type="match status" value="1"/>
</dbReference>
<evidence type="ECO:0000256" key="10">
    <source>
        <dbReference type="ARBA" id="ARBA00023285"/>
    </source>
</evidence>
<evidence type="ECO:0000256" key="5">
    <source>
        <dbReference type="ARBA" id="ARBA00011921"/>
    </source>
</evidence>
<dbReference type="InterPro" id="IPR036264">
    <property type="entry name" value="Bact_exopeptidase_dim_dom"/>
</dbReference>
<dbReference type="PANTHER" id="PTHR43808:SF25">
    <property type="entry name" value="PEPTIDASE M20 DIMERISATION DOMAIN-CONTAINING PROTEIN"/>
    <property type="match status" value="1"/>
</dbReference>
<evidence type="ECO:0000256" key="1">
    <source>
        <dbReference type="ARBA" id="ARBA00001941"/>
    </source>
</evidence>
<evidence type="ECO:0000256" key="4">
    <source>
        <dbReference type="ARBA" id="ARBA00006247"/>
    </source>
</evidence>
<evidence type="ECO:0000259" key="12">
    <source>
        <dbReference type="Pfam" id="PF07687"/>
    </source>
</evidence>
<dbReference type="PANTHER" id="PTHR43808">
    <property type="entry name" value="ACETYLORNITHINE DEACETYLASE"/>
    <property type="match status" value="1"/>
</dbReference>
<dbReference type="Gene3D" id="3.30.70.360">
    <property type="match status" value="1"/>
</dbReference>
<sequence length="432" mass="46016">MTQEAAVRAAVAADTDWMQAFLAQLVRTPSVNPKFEADPALNREAEVQNILEEELRALGFATSRQEPLPGRPNLIGLWPGGQANSLALCGHVDVVPVGDASVWVHAPFGAEVADGRMYGRGTVDMKAGLVACLAACRAFRALEIPLSGRLEFHAVVDEEAGGFGAMAAAAREPRPSAVLVAEGSGNAVRPWVGGLDWVRVTVRGRNGHSSRRFASIYPSEAAAGIPVRSVNALELGARVLAAVQALEVQWGREKRFPYLPAGMNTISPGMMIAGVGMGADGLPNVLNNPGIVPDTCVLDFDLKFLPHEDPVTIRREFEEALLRFAATDPWLAEHPPHVQWDLYGLHFPPVNTPVDHPLVEALVESRKAVGLPVQLEGMLGVTDAAHYAARGIPGVVYGPLGANAHGPDEYVIVESVVEAAQDIAATILRYCG</sequence>
<dbReference type="InterPro" id="IPR001261">
    <property type="entry name" value="ArgE/DapE_CS"/>
</dbReference>
<dbReference type="AlphaFoldDB" id="A0A1L7ALV3"/>
<evidence type="ECO:0000256" key="11">
    <source>
        <dbReference type="ARBA" id="ARBA00051301"/>
    </source>
</evidence>
<evidence type="ECO:0000256" key="7">
    <source>
        <dbReference type="ARBA" id="ARBA00022723"/>
    </source>
</evidence>
<dbReference type="SUPFAM" id="SSF53187">
    <property type="entry name" value="Zn-dependent exopeptidases"/>
    <property type="match status" value="1"/>
</dbReference>
<dbReference type="RefSeq" id="WP_075800452.1">
    <property type="nucleotide sequence ID" value="NZ_CP015584.1"/>
</dbReference>
<proteinExistence type="inferred from homology"/>
<keyword evidence="7" id="KW-0479">Metal-binding</keyword>
<evidence type="ECO:0000256" key="9">
    <source>
        <dbReference type="ARBA" id="ARBA00022833"/>
    </source>
</evidence>
<name>A0A1L7ALV3_9PROT</name>
<dbReference type="Pfam" id="PF07687">
    <property type="entry name" value="M20_dimer"/>
    <property type="match status" value="1"/>
</dbReference>
<evidence type="ECO:0000313" key="13">
    <source>
        <dbReference type="EMBL" id="APT59743.1"/>
    </source>
</evidence>
<dbReference type="GO" id="GO:0009089">
    <property type="term" value="P:lysine biosynthetic process via diaminopimelate"/>
    <property type="evidence" value="ECO:0007669"/>
    <property type="project" value="UniProtKB-UniPathway"/>
</dbReference>
<comment type="catalytic activity">
    <reaction evidence="11">
        <text>N-succinyl-(2S,6S)-2,6-diaminopimelate + H2O = (2S,6S)-2,6-diaminopimelate + succinate</text>
        <dbReference type="Rhea" id="RHEA:22608"/>
        <dbReference type="ChEBI" id="CHEBI:15377"/>
        <dbReference type="ChEBI" id="CHEBI:30031"/>
        <dbReference type="ChEBI" id="CHEBI:57609"/>
        <dbReference type="ChEBI" id="CHEBI:58087"/>
        <dbReference type="EC" id="3.5.1.18"/>
    </reaction>
</comment>
<organism evidence="13 14">
    <name type="scientific">Roseomonas gilardii</name>
    <dbReference type="NCBI Taxonomy" id="257708"/>
    <lineage>
        <taxon>Bacteria</taxon>
        <taxon>Pseudomonadati</taxon>
        <taxon>Pseudomonadota</taxon>
        <taxon>Alphaproteobacteria</taxon>
        <taxon>Acetobacterales</taxon>
        <taxon>Roseomonadaceae</taxon>
        <taxon>Roseomonas</taxon>
    </lineage>
</organism>
<dbReference type="Gene3D" id="3.40.630.10">
    <property type="entry name" value="Zn peptidases"/>
    <property type="match status" value="2"/>
</dbReference>
<evidence type="ECO:0000313" key="14">
    <source>
        <dbReference type="Proteomes" id="UP000185494"/>
    </source>
</evidence>
<dbReference type="PROSITE" id="PS00758">
    <property type="entry name" value="ARGE_DAPE_CPG2_1"/>
    <property type="match status" value="1"/>
</dbReference>
<dbReference type="InterPro" id="IPR002933">
    <property type="entry name" value="Peptidase_M20"/>
</dbReference>
<dbReference type="InterPro" id="IPR011650">
    <property type="entry name" value="Peptidase_M20_dimer"/>
</dbReference>
<accession>A0A1L7ALV3</accession>
<protein>
    <recommendedName>
        <fullName evidence="6">Probable succinyl-diaminopimelate desuccinylase</fullName>
        <ecNumber evidence="5">3.5.1.18</ecNumber>
    </recommendedName>
</protein>
<evidence type="ECO:0000256" key="6">
    <source>
        <dbReference type="ARBA" id="ARBA00016853"/>
    </source>
</evidence>
<comment type="cofactor">
    <cofactor evidence="2">
        <name>Zn(2+)</name>
        <dbReference type="ChEBI" id="CHEBI:29105"/>
    </cofactor>
</comment>
<dbReference type="Pfam" id="PF01546">
    <property type="entry name" value="Peptidase_M20"/>
    <property type="match status" value="1"/>
</dbReference>
<evidence type="ECO:0000256" key="2">
    <source>
        <dbReference type="ARBA" id="ARBA00001947"/>
    </source>
</evidence>
<keyword evidence="9" id="KW-0862">Zinc</keyword>
<comment type="similarity">
    <text evidence="4">Belongs to the peptidase M20A family.</text>
</comment>
<evidence type="ECO:0000256" key="3">
    <source>
        <dbReference type="ARBA" id="ARBA00005130"/>
    </source>
</evidence>
<dbReference type="UniPathway" id="UPA00034">
    <property type="reaction ID" value="UER00021"/>
</dbReference>
<dbReference type="NCBIfam" id="TIGR01910">
    <property type="entry name" value="DapE-ArgE"/>
    <property type="match status" value="1"/>
</dbReference>
<dbReference type="KEGG" id="rgi:RGI145_20705"/>
<dbReference type="InterPro" id="IPR050072">
    <property type="entry name" value="Peptidase_M20A"/>
</dbReference>